<feature type="domain" description="MARVEL" evidence="7">
    <location>
        <begin position="1"/>
        <end position="110"/>
    </location>
</feature>
<protein>
    <recommendedName>
        <fullName evidence="7">MARVEL domain-containing protein</fullName>
    </recommendedName>
</protein>
<gene>
    <name evidence="8" type="ORF">HERILL_LOCUS12454</name>
</gene>
<dbReference type="GO" id="GO:0016020">
    <property type="term" value="C:membrane"/>
    <property type="evidence" value="ECO:0007669"/>
    <property type="project" value="UniProtKB-SubCell"/>
</dbReference>
<evidence type="ECO:0000256" key="5">
    <source>
        <dbReference type="PROSITE-ProRule" id="PRU00581"/>
    </source>
</evidence>
<evidence type="ECO:0000313" key="8">
    <source>
        <dbReference type="EMBL" id="CAD7089937.1"/>
    </source>
</evidence>
<keyword evidence="2 5" id="KW-0812">Transmembrane</keyword>
<dbReference type="InterPro" id="IPR050578">
    <property type="entry name" value="MARVEL-CKLF_proteins"/>
</dbReference>
<reference evidence="8 9" key="1">
    <citation type="submission" date="2020-11" db="EMBL/GenBank/DDBJ databases">
        <authorList>
            <person name="Wallbank WR R."/>
            <person name="Pardo Diaz C."/>
            <person name="Kozak K."/>
            <person name="Martin S."/>
            <person name="Jiggins C."/>
            <person name="Moest M."/>
            <person name="Warren A I."/>
            <person name="Generalovic N T."/>
            <person name="Byers J.R.P. K."/>
            <person name="Montejo-Kovacevich G."/>
            <person name="Yen C E."/>
        </authorList>
    </citation>
    <scope>NUCLEOTIDE SEQUENCE [LARGE SCALE GENOMIC DNA]</scope>
</reference>
<dbReference type="OrthoDB" id="6258237at2759"/>
<keyword evidence="9" id="KW-1185">Reference proteome</keyword>
<dbReference type="PANTHER" id="PTHR22776">
    <property type="entry name" value="MARVEL-CONTAINING POTENTIAL LIPID RAFT-ASSOCIATED PROTEIN"/>
    <property type="match status" value="1"/>
</dbReference>
<dbReference type="PANTHER" id="PTHR22776:SF97">
    <property type="entry name" value="RE01453P"/>
    <property type="match status" value="1"/>
</dbReference>
<dbReference type="Proteomes" id="UP000594454">
    <property type="component" value="Chromosome 5"/>
</dbReference>
<dbReference type="Pfam" id="PF01284">
    <property type="entry name" value="MARVEL"/>
    <property type="match status" value="1"/>
</dbReference>
<dbReference type="PROSITE" id="PS51225">
    <property type="entry name" value="MARVEL"/>
    <property type="match status" value="1"/>
</dbReference>
<evidence type="ECO:0000256" key="2">
    <source>
        <dbReference type="ARBA" id="ARBA00022692"/>
    </source>
</evidence>
<proteinExistence type="predicted"/>
<dbReference type="AlphaFoldDB" id="A0A7R8UZL6"/>
<dbReference type="FunCoup" id="A0A7R8UZL6">
    <property type="interactions" value="78"/>
</dbReference>
<name>A0A7R8UZL6_HERIL</name>
<evidence type="ECO:0000256" key="6">
    <source>
        <dbReference type="SAM" id="Phobius"/>
    </source>
</evidence>
<dbReference type="InterPro" id="IPR008253">
    <property type="entry name" value="Marvel"/>
</dbReference>
<feature type="transmembrane region" description="Helical" evidence="6">
    <location>
        <begin position="14"/>
        <end position="36"/>
    </location>
</feature>
<keyword evidence="4 5" id="KW-0472">Membrane</keyword>
<keyword evidence="3 6" id="KW-1133">Transmembrane helix</keyword>
<feature type="transmembrane region" description="Helical" evidence="6">
    <location>
        <begin position="85"/>
        <end position="106"/>
    </location>
</feature>
<evidence type="ECO:0000256" key="4">
    <source>
        <dbReference type="ARBA" id="ARBA00023136"/>
    </source>
</evidence>
<sequence>MACASPAFISATHYFLFVAVVSFIATLLWSFVYLLGIREVLNLTINWILTEMINTGIITLLYLIAFIVQLASWSSLYGYGKGSNIAAGVFGLFNTLVYGFGTYLLFIEHKNSLSN</sequence>
<evidence type="ECO:0000259" key="7">
    <source>
        <dbReference type="PROSITE" id="PS51225"/>
    </source>
</evidence>
<organism evidence="8 9">
    <name type="scientific">Hermetia illucens</name>
    <name type="common">Black soldier fly</name>
    <dbReference type="NCBI Taxonomy" id="343691"/>
    <lineage>
        <taxon>Eukaryota</taxon>
        <taxon>Metazoa</taxon>
        <taxon>Ecdysozoa</taxon>
        <taxon>Arthropoda</taxon>
        <taxon>Hexapoda</taxon>
        <taxon>Insecta</taxon>
        <taxon>Pterygota</taxon>
        <taxon>Neoptera</taxon>
        <taxon>Endopterygota</taxon>
        <taxon>Diptera</taxon>
        <taxon>Brachycera</taxon>
        <taxon>Stratiomyomorpha</taxon>
        <taxon>Stratiomyidae</taxon>
        <taxon>Hermetiinae</taxon>
        <taxon>Hermetia</taxon>
    </lineage>
</organism>
<accession>A0A7R8UZL6</accession>
<evidence type="ECO:0000256" key="1">
    <source>
        <dbReference type="ARBA" id="ARBA00004141"/>
    </source>
</evidence>
<evidence type="ECO:0000256" key="3">
    <source>
        <dbReference type="ARBA" id="ARBA00022989"/>
    </source>
</evidence>
<dbReference type="EMBL" id="LR899013">
    <property type="protein sequence ID" value="CAD7089937.1"/>
    <property type="molecule type" value="Genomic_DNA"/>
</dbReference>
<comment type="subcellular location">
    <subcellularLocation>
        <location evidence="1">Membrane</location>
        <topology evidence="1">Multi-pass membrane protein</topology>
    </subcellularLocation>
</comment>
<feature type="transmembrane region" description="Helical" evidence="6">
    <location>
        <begin position="57"/>
        <end position="79"/>
    </location>
</feature>
<dbReference type="InParanoid" id="A0A7R8UZL6"/>
<evidence type="ECO:0000313" key="9">
    <source>
        <dbReference type="Proteomes" id="UP000594454"/>
    </source>
</evidence>